<dbReference type="AlphaFoldDB" id="I1DVN8"/>
<evidence type="ECO:0000313" key="2">
    <source>
        <dbReference type="Proteomes" id="UP000004374"/>
    </source>
</evidence>
<accession>I1DVN8</accession>
<dbReference type="EMBL" id="BAFK01000004">
    <property type="protein sequence ID" value="GAB58116.1"/>
    <property type="molecule type" value="Genomic_DNA"/>
</dbReference>
<keyword evidence="2" id="KW-1185">Reference proteome</keyword>
<comment type="caution">
    <text evidence="1">The sequence shown here is derived from an EMBL/GenBank/DDBJ whole genome shotgun (WGS) entry which is preliminary data.</text>
</comment>
<organism evidence="1 2">
    <name type="scientific">Rheinheimera nanhaiensis E407-8</name>
    <dbReference type="NCBI Taxonomy" id="562729"/>
    <lineage>
        <taxon>Bacteria</taxon>
        <taxon>Pseudomonadati</taxon>
        <taxon>Pseudomonadota</taxon>
        <taxon>Gammaproteobacteria</taxon>
        <taxon>Chromatiales</taxon>
        <taxon>Chromatiaceae</taxon>
        <taxon>Rheinheimera</taxon>
    </lineage>
</organism>
<gene>
    <name evidence="1" type="ORF">RNAN_1087</name>
</gene>
<reference evidence="1 2" key="1">
    <citation type="journal article" date="2012" name="J. Bacteriol.">
        <title>Genome Sequence of the Protease-Producing Bacterium Rheinheimera nanhaiensis E407-8T, Isolated from Deep-Sea Sediment of the South China Sea.</title>
        <authorList>
            <person name="Zhang X.-Y."/>
            <person name="Zhang Y.-J."/>
            <person name="Qin Q.-L."/>
            <person name="Xie B.-B."/>
            <person name="Chen X.-L."/>
            <person name="Zhou B.-C."/>
            <person name="Zhang Y.-Z."/>
        </authorList>
    </citation>
    <scope>NUCLEOTIDE SEQUENCE [LARGE SCALE GENOMIC DNA]</scope>
    <source>
        <strain evidence="1 2">E407-8</strain>
    </source>
</reference>
<name>I1DVN8_9GAMM</name>
<proteinExistence type="predicted"/>
<protein>
    <submittedName>
        <fullName evidence="1">Uncharacterized protein</fullName>
    </submittedName>
</protein>
<dbReference type="Proteomes" id="UP000004374">
    <property type="component" value="Unassembled WGS sequence"/>
</dbReference>
<evidence type="ECO:0000313" key="1">
    <source>
        <dbReference type="EMBL" id="GAB58116.1"/>
    </source>
</evidence>
<sequence length="39" mass="4339">MRSPISGIFLPIVKAGACAGSKKSCRQRKYSYCFLSQQK</sequence>